<comment type="caution">
    <text evidence="2">The sequence shown here is derived from an EMBL/GenBank/DDBJ whole genome shotgun (WGS) entry which is preliminary data.</text>
</comment>
<protein>
    <submittedName>
        <fullName evidence="2">Uncharacterized protein</fullName>
    </submittedName>
</protein>
<gene>
    <name evidence="2" type="ORF">BO223_11025</name>
</gene>
<name>A0A1Q9YHN6_9FIRM</name>
<proteinExistence type="predicted"/>
<dbReference type="AlphaFoldDB" id="A0A1Q9YHN6"/>
<evidence type="ECO:0000313" key="3">
    <source>
        <dbReference type="Proteomes" id="UP000186758"/>
    </source>
</evidence>
<feature type="region of interest" description="Disordered" evidence="1">
    <location>
        <begin position="30"/>
        <end position="60"/>
    </location>
</feature>
<evidence type="ECO:0000256" key="1">
    <source>
        <dbReference type="SAM" id="MobiDB-lite"/>
    </source>
</evidence>
<accession>A0A1Q9YHN6</accession>
<reference evidence="2 3" key="1">
    <citation type="submission" date="2016-11" db="EMBL/GenBank/DDBJ databases">
        <title>Description of two novel members of the family Erysipelotrichaceae: Ileibacterium lipovorans gen. nov., sp. nov. and Dubosiella newyorkensis, gen. nov., sp. nov.</title>
        <authorList>
            <person name="Cox L.M."/>
            <person name="Sohn J."/>
            <person name="Tyrrell K.L."/>
            <person name="Citron D.M."/>
            <person name="Lawson P.A."/>
            <person name="Patel N.B."/>
            <person name="Iizumi T."/>
            <person name="Perez-Perez G.I."/>
            <person name="Goldstein E.J."/>
            <person name="Blaser M.J."/>
        </authorList>
    </citation>
    <scope>NUCLEOTIDE SEQUENCE [LARGE SCALE GENOMIC DNA]</scope>
    <source>
        <strain evidence="2 3">NYU-BL-K8</strain>
    </source>
</reference>
<sequence>MTADDDTGYPRKQSPFMDDWILRSTDFNAVHEPTAGQTGRNRYNRMKTGETGRTNGRNRL</sequence>
<dbReference type="Proteomes" id="UP000186758">
    <property type="component" value="Unassembled WGS sequence"/>
</dbReference>
<organism evidence="2 3">
    <name type="scientific">Faecalibaculum rodentium</name>
    <dbReference type="NCBI Taxonomy" id="1702221"/>
    <lineage>
        <taxon>Bacteria</taxon>
        <taxon>Bacillati</taxon>
        <taxon>Bacillota</taxon>
        <taxon>Erysipelotrichia</taxon>
        <taxon>Erysipelotrichales</taxon>
        <taxon>Erysipelotrichaceae</taxon>
        <taxon>Faecalibaculum</taxon>
    </lineage>
</organism>
<feature type="compositionally biased region" description="Polar residues" evidence="1">
    <location>
        <begin position="51"/>
        <end position="60"/>
    </location>
</feature>
<evidence type="ECO:0000313" key="2">
    <source>
        <dbReference type="EMBL" id="OLU43684.1"/>
    </source>
</evidence>
<dbReference type="EMBL" id="MPJZ01000095">
    <property type="protein sequence ID" value="OLU43684.1"/>
    <property type="molecule type" value="Genomic_DNA"/>
</dbReference>